<protein>
    <submittedName>
        <fullName evidence="5">ArsR/SmtB family transcription factor</fullName>
    </submittedName>
</protein>
<evidence type="ECO:0000256" key="1">
    <source>
        <dbReference type="ARBA" id="ARBA00023015"/>
    </source>
</evidence>
<dbReference type="InterPro" id="IPR036390">
    <property type="entry name" value="WH_DNA-bd_sf"/>
</dbReference>
<evidence type="ECO:0000256" key="3">
    <source>
        <dbReference type="ARBA" id="ARBA00023163"/>
    </source>
</evidence>
<reference evidence="6" key="1">
    <citation type="journal article" date="2019" name="Int. J. Syst. Evol. Microbiol.">
        <title>The Global Catalogue of Microorganisms (GCM) 10K type strain sequencing project: providing services to taxonomists for standard genome sequencing and annotation.</title>
        <authorList>
            <consortium name="The Broad Institute Genomics Platform"/>
            <consortium name="The Broad Institute Genome Sequencing Center for Infectious Disease"/>
            <person name="Wu L."/>
            <person name="Ma J."/>
        </authorList>
    </citation>
    <scope>NUCLEOTIDE SEQUENCE [LARGE SCALE GENOMIC DNA]</scope>
    <source>
        <strain evidence="6">KCTC 42730</strain>
    </source>
</reference>
<dbReference type="CDD" id="cd00090">
    <property type="entry name" value="HTH_ARSR"/>
    <property type="match status" value="1"/>
</dbReference>
<dbReference type="Pfam" id="PF12840">
    <property type="entry name" value="HTH_20"/>
    <property type="match status" value="1"/>
</dbReference>
<dbReference type="PROSITE" id="PS50987">
    <property type="entry name" value="HTH_ARSR_2"/>
    <property type="match status" value="1"/>
</dbReference>
<dbReference type="PANTHER" id="PTHR43132">
    <property type="entry name" value="ARSENICAL RESISTANCE OPERON REPRESSOR ARSR-RELATED"/>
    <property type="match status" value="1"/>
</dbReference>
<dbReference type="InterPro" id="IPR051011">
    <property type="entry name" value="Metal_resp_trans_reg"/>
</dbReference>
<keyword evidence="3" id="KW-0804">Transcription</keyword>
<evidence type="ECO:0000259" key="4">
    <source>
        <dbReference type="PROSITE" id="PS50987"/>
    </source>
</evidence>
<keyword evidence="2" id="KW-0238">DNA-binding</keyword>
<evidence type="ECO:0000313" key="5">
    <source>
        <dbReference type="EMBL" id="MFC3032497.1"/>
    </source>
</evidence>
<feature type="domain" description="HTH arsR-type" evidence="4">
    <location>
        <begin position="1"/>
        <end position="94"/>
    </location>
</feature>
<dbReference type="Proteomes" id="UP001595453">
    <property type="component" value="Unassembled WGS sequence"/>
</dbReference>
<dbReference type="RefSeq" id="WP_377123063.1">
    <property type="nucleotide sequence ID" value="NZ_JBHRSD010000013.1"/>
</dbReference>
<sequence>MKIEEAASQLAELGHVVRLNIYKILVKAGHAGLAVSEIQDKLDIPGSTLSHHIARLVKVGLITQTREGRVLRCHAQFKQLNGLIDYLQSECCSP</sequence>
<dbReference type="Gene3D" id="1.10.10.10">
    <property type="entry name" value="Winged helix-like DNA-binding domain superfamily/Winged helix DNA-binding domain"/>
    <property type="match status" value="1"/>
</dbReference>
<dbReference type="InterPro" id="IPR001845">
    <property type="entry name" value="HTH_ArsR_DNA-bd_dom"/>
</dbReference>
<organism evidence="5 6">
    <name type="scientific">Pseudoalteromonas fenneropenaei</name>
    <dbReference type="NCBI Taxonomy" id="1737459"/>
    <lineage>
        <taxon>Bacteria</taxon>
        <taxon>Pseudomonadati</taxon>
        <taxon>Pseudomonadota</taxon>
        <taxon>Gammaproteobacteria</taxon>
        <taxon>Alteromonadales</taxon>
        <taxon>Pseudoalteromonadaceae</taxon>
        <taxon>Pseudoalteromonas</taxon>
    </lineage>
</organism>
<keyword evidence="6" id="KW-1185">Reference proteome</keyword>
<gene>
    <name evidence="5" type="ORF">ACFOEE_08205</name>
</gene>
<comment type="caution">
    <text evidence="5">The sequence shown here is derived from an EMBL/GenBank/DDBJ whole genome shotgun (WGS) entry which is preliminary data.</text>
</comment>
<evidence type="ECO:0000256" key="2">
    <source>
        <dbReference type="ARBA" id="ARBA00023125"/>
    </source>
</evidence>
<proteinExistence type="predicted"/>
<dbReference type="InterPro" id="IPR036388">
    <property type="entry name" value="WH-like_DNA-bd_sf"/>
</dbReference>
<keyword evidence="1" id="KW-0805">Transcription regulation</keyword>
<dbReference type="SUPFAM" id="SSF46785">
    <property type="entry name" value="Winged helix' DNA-binding domain"/>
    <property type="match status" value="1"/>
</dbReference>
<name>A0ABV7CIV9_9GAMM</name>
<evidence type="ECO:0000313" key="6">
    <source>
        <dbReference type="Proteomes" id="UP001595453"/>
    </source>
</evidence>
<accession>A0ABV7CIV9</accession>
<dbReference type="PANTHER" id="PTHR43132:SF2">
    <property type="entry name" value="ARSENICAL RESISTANCE OPERON REPRESSOR ARSR-RELATED"/>
    <property type="match status" value="1"/>
</dbReference>
<dbReference type="InterPro" id="IPR011991">
    <property type="entry name" value="ArsR-like_HTH"/>
</dbReference>
<dbReference type="EMBL" id="JBHRSD010000013">
    <property type="protein sequence ID" value="MFC3032497.1"/>
    <property type="molecule type" value="Genomic_DNA"/>
</dbReference>